<proteinExistence type="predicted"/>
<sequence>MSRKNEFQNIANGLVCSFISRNNDVDGYWGIGKLYSHMLNSGTMRLKIDFVKQKIDPANQEFAFLISKYSEWISRQIKKKRLRPSFFKSAELTLTGYPNEPIARYGNIAPNKVHCKMIITDDRNKKYISEVNTWCREHNPAKESRILRQY</sequence>
<dbReference type="AlphaFoldDB" id="A0AAU9CFA0"/>
<dbReference type="EMBL" id="AP025314">
    <property type="protein sequence ID" value="BDD10821.1"/>
    <property type="molecule type" value="Genomic_DNA"/>
</dbReference>
<reference evidence="1 2" key="1">
    <citation type="submission" date="2021-12" db="EMBL/GenBank/DDBJ databases">
        <title>Genome sequencing of bacteria with rrn-lacking chromosome and rrn-plasmid.</title>
        <authorList>
            <person name="Anda M."/>
            <person name="Iwasaki W."/>
        </authorList>
    </citation>
    <scope>NUCLEOTIDE SEQUENCE [LARGE SCALE GENOMIC DNA]</scope>
    <source>
        <strain evidence="1 2">DSM 100852</strain>
    </source>
</reference>
<accession>A0AAU9CFA0</accession>
<organism evidence="1 2">
    <name type="scientific">Fulvitalea axinellae</name>
    <dbReference type="NCBI Taxonomy" id="1182444"/>
    <lineage>
        <taxon>Bacteria</taxon>
        <taxon>Pseudomonadati</taxon>
        <taxon>Bacteroidota</taxon>
        <taxon>Cytophagia</taxon>
        <taxon>Cytophagales</taxon>
        <taxon>Persicobacteraceae</taxon>
        <taxon>Fulvitalea</taxon>
    </lineage>
</organism>
<dbReference type="Proteomes" id="UP001348817">
    <property type="component" value="Chromosome"/>
</dbReference>
<keyword evidence="2" id="KW-1185">Reference proteome</keyword>
<evidence type="ECO:0000313" key="1">
    <source>
        <dbReference type="EMBL" id="BDD10821.1"/>
    </source>
</evidence>
<evidence type="ECO:0000313" key="2">
    <source>
        <dbReference type="Proteomes" id="UP001348817"/>
    </source>
</evidence>
<protein>
    <submittedName>
        <fullName evidence="1">Uncharacterized protein</fullName>
    </submittedName>
</protein>
<gene>
    <name evidence="1" type="ORF">FUAX_32530</name>
</gene>
<dbReference type="KEGG" id="fax:FUAX_32530"/>
<name>A0AAU9CFA0_9BACT</name>